<keyword evidence="18" id="KW-1185">Reference proteome</keyword>
<proteinExistence type="inferred from homology"/>
<keyword evidence="12" id="KW-1015">Disulfide bond</keyword>
<name>A0A9X4YBV6_9GAMM</name>
<evidence type="ECO:0000313" key="17">
    <source>
        <dbReference type="EMBL" id="MYL26871.1"/>
    </source>
</evidence>
<evidence type="ECO:0000256" key="3">
    <source>
        <dbReference type="ARBA" id="ARBA00011949"/>
    </source>
</evidence>
<comment type="similarity">
    <text evidence="2 14">Belongs to the MnmA/TRMU family.</text>
</comment>
<keyword evidence="5 14" id="KW-0963">Cytoplasm</keyword>
<dbReference type="GO" id="GO:0002143">
    <property type="term" value="P:tRNA wobble position uridine thiolation"/>
    <property type="evidence" value="ECO:0007669"/>
    <property type="project" value="TreeGrafter"/>
</dbReference>
<feature type="region of interest" description="Interaction with target base in tRNA" evidence="14">
    <location>
        <begin position="104"/>
        <end position="106"/>
    </location>
</feature>
<feature type="binding site" evidence="14">
    <location>
        <position position="133"/>
    </location>
    <ligand>
        <name>ATP</name>
        <dbReference type="ChEBI" id="CHEBI:30616"/>
    </ligand>
</feature>
<protein>
    <recommendedName>
        <fullName evidence="4 14">tRNA-specific 2-thiouridylase MnmA</fullName>
        <ecNumber evidence="3 14">2.8.1.13</ecNumber>
    </recommendedName>
</protein>
<dbReference type="InterPro" id="IPR004506">
    <property type="entry name" value="MnmA-like"/>
</dbReference>
<organism evidence="17 18">
    <name type="scientific">Vreelandella halophila</name>
    <dbReference type="NCBI Taxonomy" id="86177"/>
    <lineage>
        <taxon>Bacteria</taxon>
        <taxon>Pseudomonadati</taxon>
        <taxon>Pseudomonadota</taxon>
        <taxon>Gammaproteobacteria</taxon>
        <taxon>Oceanospirillales</taxon>
        <taxon>Halomonadaceae</taxon>
        <taxon>Vreelandella</taxon>
    </lineage>
</organism>
<comment type="function">
    <text evidence="14">Catalyzes the 2-thiolation of uridine at the wobble position (U34) of tRNA, leading to the formation of s(2)U34.</text>
</comment>
<dbReference type="AlphaFoldDB" id="A0A9X4YBV6"/>
<gene>
    <name evidence="14 17" type="primary">mnmA</name>
    <name evidence="17" type="ORF">GLW01_08690</name>
</gene>
<keyword evidence="10 14" id="KW-0067">ATP-binding</keyword>
<dbReference type="Proteomes" id="UP000460751">
    <property type="component" value="Unassembled WGS sequence"/>
</dbReference>
<feature type="binding site" evidence="14">
    <location>
        <position position="44"/>
    </location>
    <ligand>
        <name>ATP</name>
        <dbReference type="ChEBI" id="CHEBI:30616"/>
    </ligand>
</feature>
<keyword evidence="6 14" id="KW-0820">tRNA-binding</keyword>
<evidence type="ECO:0000256" key="5">
    <source>
        <dbReference type="ARBA" id="ARBA00022490"/>
    </source>
</evidence>
<keyword evidence="8 14" id="KW-0819">tRNA processing</keyword>
<feature type="region of interest" description="Interaction with tRNA" evidence="14">
    <location>
        <begin position="318"/>
        <end position="319"/>
    </location>
</feature>
<evidence type="ECO:0000256" key="9">
    <source>
        <dbReference type="ARBA" id="ARBA00022741"/>
    </source>
</evidence>
<dbReference type="Gene3D" id="2.30.30.280">
    <property type="entry name" value="Adenine nucleotide alpha hydrolases-like domains"/>
    <property type="match status" value="1"/>
</dbReference>
<feature type="domain" description="tRNA-specific 2-thiouridylase MnmA-like C-terminal" evidence="15">
    <location>
        <begin position="293"/>
        <end position="366"/>
    </location>
</feature>
<comment type="subcellular location">
    <subcellularLocation>
        <location evidence="1 14">Cytoplasm</location>
    </subcellularLocation>
</comment>
<dbReference type="EMBL" id="WMEX01000004">
    <property type="protein sequence ID" value="MYL26871.1"/>
    <property type="molecule type" value="Genomic_DNA"/>
</dbReference>
<keyword evidence="9 14" id="KW-0547">Nucleotide-binding</keyword>
<evidence type="ECO:0000256" key="8">
    <source>
        <dbReference type="ARBA" id="ARBA00022694"/>
    </source>
</evidence>
<dbReference type="Gene3D" id="2.40.30.10">
    <property type="entry name" value="Translation factors"/>
    <property type="match status" value="1"/>
</dbReference>
<dbReference type="PANTHER" id="PTHR11933:SF5">
    <property type="entry name" value="MITOCHONDRIAL TRNA-SPECIFIC 2-THIOURIDYLASE 1"/>
    <property type="match status" value="1"/>
</dbReference>
<feature type="site" description="Interaction with tRNA" evidence="14">
    <location>
        <position position="350"/>
    </location>
</feature>
<dbReference type="NCBIfam" id="TIGR00420">
    <property type="entry name" value="trmU"/>
    <property type="match status" value="1"/>
</dbReference>
<feature type="region of interest" description="Interaction with tRNA" evidence="14">
    <location>
        <begin position="157"/>
        <end position="159"/>
    </location>
</feature>
<dbReference type="RefSeq" id="WP_151439447.1">
    <property type="nucleotide sequence ID" value="NZ_WMEX01000004.1"/>
</dbReference>
<evidence type="ECO:0000256" key="11">
    <source>
        <dbReference type="ARBA" id="ARBA00022884"/>
    </source>
</evidence>
<evidence type="ECO:0000256" key="2">
    <source>
        <dbReference type="ARBA" id="ARBA00006191"/>
    </source>
</evidence>
<dbReference type="CDD" id="cd01998">
    <property type="entry name" value="MnmA_TRMU-like"/>
    <property type="match status" value="1"/>
</dbReference>
<dbReference type="InterPro" id="IPR046884">
    <property type="entry name" value="MnmA-like_central"/>
</dbReference>
<feature type="binding site" evidence="14">
    <location>
        <begin position="18"/>
        <end position="25"/>
    </location>
    <ligand>
        <name>ATP</name>
        <dbReference type="ChEBI" id="CHEBI:30616"/>
    </ligand>
</feature>
<dbReference type="InterPro" id="IPR046885">
    <property type="entry name" value="MnmA-like_C"/>
</dbReference>
<evidence type="ECO:0000259" key="16">
    <source>
        <dbReference type="Pfam" id="PF20259"/>
    </source>
</evidence>
<reference evidence="17 18" key="1">
    <citation type="submission" date="2019-11" db="EMBL/GenBank/DDBJ databases">
        <title>Genome sequences of 17 halophilic strains isolated from different environments.</title>
        <authorList>
            <person name="Furrow R.E."/>
        </authorList>
    </citation>
    <scope>NUCLEOTIDE SEQUENCE [LARGE SCALE GENOMIC DNA]</scope>
    <source>
        <strain evidence="17 18">22507_15_FS</strain>
    </source>
</reference>
<feature type="domain" description="tRNA-specific 2-thiouridylase MnmA-like central" evidence="16">
    <location>
        <begin position="216"/>
        <end position="280"/>
    </location>
</feature>
<dbReference type="FunFam" id="3.40.50.620:FF:000004">
    <property type="entry name" value="tRNA-specific 2-thiouridylase MnmA"/>
    <property type="match status" value="1"/>
</dbReference>
<dbReference type="InterPro" id="IPR023382">
    <property type="entry name" value="MnmA-like_central_sf"/>
</dbReference>
<dbReference type="SUPFAM" id="SSF52402">
    <property type="entry name" value="Adenine nucleotide alpha hydrolases-like"/>
    <property type="match status" value="1"/>
</dbReference>
<accession>A0A9X4YBV6</accession>
<dbReference type="InterPro" id="IPR014729">
    <property type="entry name" value="Rossmann-like_a/b/a_fold"/>
</dbReference>
<dbReference type="GO" id="GO:0103016">
    <property type="term" value="F:tRNA-uridine 2-sulfurtransferase activity"/>
    <property type="evidence" value="ECO:0007669"/>
    <property type="project" value="UniProtKB-EC"/>
</dbReference>
<dbReference type="OrthoDB" id="9800696at2"/>
<evidence type="ECO:0000256" key="10">
    <source>
        <dbReference type="ARBA" id="ARBA00022840"/>
    </source>
</evidence>
<feature type="active site" description="Cysteine persulfide intermediate" evidence="14">
    <location>
        <position position="207"/>
    </location>
</feature>
<feature type="site" description="Interaction with tRNA" evidence="14">
    <location>
        <position position="134"/>
    </location>
</feature>
<dbReference type="FunFam" id="2.30.30.280:FF:000001">
    <property type="entry name" value="tRNA-specific 2-thiouridylase MnmA"/>
    <property type="match status" value="1"/>
</dbReference>
<dbReference type="GO" id="GO:0000049">
    <property type="term" value="F:tRNA binding"/>
    <property type="evidence" value="ECO:0007669"/>
    <property type="project" value="UniProtKB-KW"/>
</dbReference>
<evidence type="ECO:0000256" key="14">
    <source>
        <dbReference type="HAMAP-Rule" id="MF_00144"/>
    </source>
</evidence>
<dbReference type="Pfam" id="PF20258">
    <property type="entry name" value="tRNA_Me_trans_C"/>
    <property type="match status" value="1"/>
</dbReference>
<dbReference type="HAMAP" id="MF_00144">
    <property type="entry name" value="tRNA_thiouridyl_MnmA"/>
    <property type="match status" value="1"/>
</dbReference>
<dbReference type="GO" id="GO:0005737">
    <property type="term" value="C:cytoplasm"/>
    <property type="evidence" value="ECO:0007669"/>
    <property type="project" value="UniProtKB-SubCell"/>
</dbReference>
<evidence type="ECO:0000256" key="13">
    <source>
        <dbReference type="ARBA" id="ARBA00051542"/>
    </source>
</evidence>
<evidence type="ECO:0000259" key="15">
    <source>
        <dbReference type="Pfam" id="PF20258"/>
    </source>
</evidence>
<feature type="active site" description="Nucleophile" evidence="14">
    <location>
        <position position="109"/>
    </location>
</feature>
<evidence type="ECO:0000256" key="7">
    <source>
        <dbReference type="ARBA" id="ARBA00022679"/>
    </source>
</evidence>
<dbReference type="PANTHER" id="PTHR11933">
    <property type="entry name" value="TRNA 5-METHYLAMINOMETHYL-2-THIOURIDYLATE -METHYLTRANSFERASE"/>
    <property type="match status" value="1"/>
</dbReference>
<comment type="catalytic activity">
    <reaction evidence="13 14">
        <text>S-sulfanyl-L-cysteinyl-[protein] + uridine(34) in tRNA + AH2 + ATP = 2-thiouridine(34) in tRNA + L-cysteinyl-[protein] + A + AMP + diphosphate + H(+)</text>
        <dbReference type="Rhea" id="RHEA:47032"/>
        <dbReference type="Rhea" id="RHEA-COMP:10131"/>
        <dbReference type="Rhea" id="RHEA-COMP:11726"/>
        <dbReference type="Rhea" id="RHEA-COMP:11727"/>
        <dbReference type="Rhea" id="RHEA-COMP:11728"/>
        <dbReference type="ChEBI" id="CHEBI:13193"/>
        <dbReference type="ChEBI" id="CHEBI:15378"/>
        <dbReference type="ChEBI" id="CHEBI:17499"/>
        <dbReference type="ChEBI" id="CHEBI:29950"/>
        <dbReference type="ChEBI" id="CHEBI:30616"/>
        <dbReference type="ChEBI" id="CHEBI:33019"/>
        <dbReference type="ChEBI" id="CHEBI:61963"/>
        <dbReference type="ChEBI" id="CHEBI:65315"/>
        <dbReference type="ChEBI" id="CHEBI:87170"/>
        <dbReference type="ChEBI" id="CHEBI:456215"/>
        <dbReference type="EC" id="2.8.1.13"/>
    </reaction>
</comment>
<comment type="caution">
    <text evidence="14">Lacks conserved residue(s) required for the propagation of feature annotation.</text>
</comment>
<evidence type="ECO:0000313" key="18">
    <source>
        <dbReference type="Proteomes" id="UP000460751"/>
    </source>
</evidence>
<evidence type="ECO:0000256" key="12">
    <source>
        <dbReference type="ARBA" id="ARBA00023157"/>
    </source>
</evidence>
<keyword evidence="11 14" id="KW-0694">RNA-binding</keyword>
<evidence type="ECO:0000256" key="1">
    <source>
        <dbReference type="ARBA" id="ARBA00004496"/>
    </source>
</evidence>
<dbReference type="Gene3D" id="3.40.50.620">
    <property type="entry name" value="HUPs"/>
    <property type="match status" value="1"/>
</dbReference>
<dbReference type="EC" id="2.8.1.13" evidence="3 14"/>
<keyword evidence="7 14" id="KW-0808">Transferase</keyword>
<dbReference type="Pfam" id="PF20259">
    <property type="entry name" value="tRNA_Me_trans_M"/>
    <property type="match status" value="1"/>
</dbReference>
<dbReference type="FunFam" id="2.40.30.10:FF:000023">
    <property type="entry name" value="tRNA-specific 2-thiouridylase MnmA"/>
    <property type="match status" value="1"/>
</dbReference>
<evidence type="ECO:0000256" key="6">
    <source>
        <dbReference type="ARBA" id="ARBA00022555"/>
    </source>
</evidence>
<dbReference type="GO" id="GO:0005524">
    <property type="term" value="F:ATP binding"/>
    <property type="evidence" value="ECO:0007669"/>
    <property type="project" value="UniProtKB-KW"/>
</dbReference>
<sequence length="388" mass="42576">MTEVQNPGNANAPHVIVGMSGGVDSSVAALLLKQQGYRVEGLFMKNWDEADGTEHCTIMEDLADAQAVAGRIGIPLYTASFSGEYWDRVFEHFLAEYSAGRTPNPDILCNKEIKFRAFLDHAVTLGADYIATGHYARRRVIGDGSQAQLLRGLDGNKDQSYFLHAVAGERLARTLFPLGDMDKTEVRRIAEDAGLVTHDKKDSTGICFIGERRFSDFLKTYLPAQPGNIETPDGDVIGRHQGLMYHTIGQRQGLGIGGLSGYSTEPWYVADKDLDRNVLVAVQGGQHPLLYRQGLYTWHIDWVTGAPELPLRCVAKNRYRQPDQSCTLEAAGDGYRVLFDEPQRAVTPGQSVVFYQGEVCLGGGVIERTFMDEAGSPGESIPMQGQSA</sequence>
<evidence type="ECO:0000256" key="4">
    <source>
        <dbReference type="ARBA" id="ARBA00013805"/>
    </source>
</evidence>
<dbReference type="Pfam" id="PF03054">
    <property type="entry name" value="tRNA_Me_trans"/>
    <property type="match status" value="1"/>
</dbReference>
<dbReference type="NCBIfam" id="NF001138">
    <property type="entry name" value="PRK00143.1"/>
    <property type="match status" value="1"/>
</dbReference>
<comment type="caution">
    <text evidence="17">The sequence shown here is derived from an EMBL/GenBank/DDBJ whole genome shotgun (WGS) entry which is preliminary data.</text>
</comment>